<name>A0AAV8VT87_9CUCU</name>
<dbReference type="EMBL" id="JANEYG010000033">
    <property type="protein sequence ID" value="KAJ8917533.1"/>
    <property type="molecule type" value="Genomic_DNA"/>
</dbReference>
<dbReference type="AlphaFoldDB" id="A0AAV8VT87"/>
<gene>
    <name evidence="1" type="ORF">NQ315_005582</name>
</gene>
<comment type="caution">
    <text evidence="1">The sequence shown here is derived from an EMBL/GenBank/DDBJ whole genome shotgun (WGS) entry which is preliminary data.</text>
</comment>
<dbReference type="Proteomes" id="UP001159042">
    <property type="component" value="Unassembled WGS sequence"/>
</dbReference>
<organism evidence="1 2">
    <name type="scientific">Exocentrus adspersus</name>
    <dbReference type="NCBI Taxonomy" id="1586481"/>
    <lineage>
        <taxon>Eukaryota</taxon>
        <taxon>Metazoa</taxon>
        <taxon>Ecdysozoa</taxon>
        <taxon>Arthropoda</taxon>
        <taxon>Hexapoda</taxon>
        <taxon>Insecta</taxon>
        <taxon>Pterygota</taxon>
        <taxon>Neoptera</taxon>
        <taxon>Endopterygota</taxon>
        <taxon>Coleoptera</taxon>
        <taxon>Polyphaga</taxon>
        <taxon>Cucujiformia</taxon>
        <taxon>Chrysomeloidea</taxon>
        <taxon>Cerambycidae</taxon>
        <taxon>Lamiinae</taxon>
        <taxon>Acanthocinini</taxon>
        <taxon>Exocentrus</taxon>
    </lineage>
</organism>
<proteinExistence type="predicted"/>
<keyword evidence="2" id="KW-1185">Reference proteome</keyword>
<evidence type="ECO:0000313" key="2">
    <source>
        <dbReference type="Proteomes" id="UP001159042"/>
    </source>
</evidence>
<sequence>MALKTGINPNENLASSEIILQNQPLALYSQQNEHDLILNSLNDENNHDINLQQFVCNTNYYQFENLPHYSIQSDCSRHQSFQYADEEAQVDDGLAVLEILCGNKEDIHQPEFIDINKLSEVNGFEDVNKTDVICISDDDDVVFVKEFTGKAAQQTAVASTSTSGSTIRRNPVRQVRVRSKKLSREHILEEDFGLLDSSGDERKVPRKKTIEPAEVFKEWPVNAHERPVFNTETKKVEALDYTVSEVEKKTSFKKPRWETVPVKKKSKKKYGTRRRNPRVVVPKKIPIADLQSLVNSTTEMLKDFFVHCKESRALLRNEDRNADVCNPENSLEIFKTQVILFSLVNDLDQNEVLKKLDVNDFNKNEAKE</sequence>
<reference evidence="1 2" key="1">
    <citation type="journal article" date="2023" name="Insect Mol. Biol.">
        <title>Genome sequencing provides insights into the evolution of gene families encoding plant cell wall-degrading enzymes in longhorned beetles.</title>
        <authorList>
            <person name="Shin N.R."/>
            <person name="Okamura Y."/>
            <person name="Kirsch R."/>
            <person name="Pauchet Y."/>
        </authorList>
    </citation>
    <scope>NUCLEOTIDE SEQUENCE [LARGE SCALE GENOMIC DNA]</scope>
    <source>
        <strain evidence="1">EAD_L_NR</strain>
    </source>
</reference>
<accession>A0AAV8VT87</accession>
<evidence type="ECO:0000313" key="1">
    <source>
        <dbReference type="EMBL" id="KAJ8917533.1"/>
    </source>
</evidence>
<protein>
    <submittedName>
        <fullName evidence="1">Uncharacterized protein</fullName>
    </submittedName>
</protein>